<evidence type="ECO:0000313" key="3">
    <source>
        <dbReference type="EMBL" id="ORE86075.1"/>
    </source>
</evidence>
<dbReference type="InterPro" id="IPR036291">
    <property type="entry name" value="NAD(P)-bd_dom_sf"/>
</dbReference>
<dbReference type="PANTHER" id="PTHR43157">
    <property type="entry name" value="PHOSPHATIDYLINOSITOL-GLYCAN BIOSYNTHESIS CLASS F PROTEIN-RELATED"/>
    <property type="match status" value="1"/>
</dbReference>
<comment type="caution">
    <text evidence="3">The sequence shown here is derived from an EMBL/GenBank/DDBJ whole genome shotgun (WGS) entry which is preliminary data.</text>
</comment>
<name>A0A1Y1SCP3_9GAMM</name>
<dbReference type="CDD" id="cd05327">
    <property type="entry name" value="retinol-DH_like_SDR_c_like"/>
    <property type="match status" value="1"/>
</dbReference>
<evidence type="ECO:0000256" key="2">
    <source>
        <dbReference type="RuleBase" id="RU000363"/>
    </source>
</evidence>
<dbReference type="OrthoDB" id="109589at2"/>
<accession>A0A1Y1SCP3</accession>
<dbReference type="AlphaFoldDB" id="A0A1Y1SCP3"/>
<dbReference type="STRING" id="1317117.ATO7_12298"/>
<sequence>MGKWTKRDMPSLQGKTALVTGANSGLGLETALGLAEAGARVILACRSPDKAQQAATTIRNTFPQAELDSLQLDLASLDSVRQAAQQVAERYSQLDLLINNAGVMGLPLSQTVDGFETLFGTNHLGHFALTGQLFELISQTPGARIVSVASVAHKSGQLPLDDLNWQRRAYSMPGAYAQSKLANLLFALELERRLRRSGVDTISVAAHPGYAATNVFYARDAQISLTRRIWNAMSWVGAFMAQSAAKGALPTLYAASAADVKGGEYYGPKGPLEFWGYPDRAAPRGLALDEQLAAGLWQASARMTGVNWL</sequence>
<dbReference type="Gene3D" id="3.40.50.720">
    <property type="entry name" value="NAD(P)-binding Rossmann-like Domain"/>
    <property type="match status" value="1"/>
</dbReference>
<protein>
    <submittedName>
        <fullName evidence="3">Short chain dehydrogenase</fullName>
    </submittedName>
</protein>
<evidence type="ECO:0000313" key="4">
    <source>
        <dbReference type="Proteomes" id="UP000192342"/>
    </source>
</evidence>
<evidence type="ECO:0000256" key="1">
    <source>
        <dbReference type="ARBA" id="ARBA00023002"/>
    </source>
</evidence>
<dbReference type="InterPro" id="IPR002347">
    <property type="entry name" value="SDR_fam"/>
</dbReference>
<dbReference type="RefSeq" id="WP_083562147.1">
    <property type="nucleotide sequence ID" value="NZ_AQQV01000003.1"/>
</dbReference>
<comment type="similarity">
    <text evidence="2">Belongs to the short-chain dehydrogenases/reductases (SDR) family.</text>
</comment>
<dbReference type="NCBIfam" id="NF004513">
    <property type="entry name" value="PRK05854.1"/>
    <property type="match status" value="1"/>
</dbReference>
<dbReference type="PANTHER" id="PTHR43157:SF31">
    <property type="entry name" value="PHOSPHATIDYLINOSITOL-GLYCAN BIOSYNTHESIS CLASS F PROTEIN"/>
    <property type="match status" value="1"/>
</dbReference>
<dbReference type="GO" id="GO:0016491">
    <property type="term" value="F:oxidoreductase activity"/>
    <property type="evidence" value="ECO:0007669"/>
    <property type="project" value="UniProtKB-KW"/>
</dbReference>
<keyword evidence="1" id="KW-0560">Oxidoreductase</keyword>
<dbReference type="PRINTS" id="PR00081">
    <property type="entry name" value="GDHRDH"/>
</dbReference>
<keyword evidence="4" id="KW-1185">Reference proteome</keyword>
<gene>
    <name evidence="3" type="ORF">ATO7_12298</name>
</gene>
<dbReference type="PRINTS" id="PR00080">
    <property type="entry name" value="SDRFAMILY"/>
</dbReference>
<organism evidence="3 4">
    <name type="scientific">Oceanococcus atlanticus</name>
    <dbReference type="NCBI Taxonomy" id="1317117"/>
    <lineage>
        <taxon>Bacteria</taxon>
        <taxon>Pseudomonadati</taxon>
        <taxon>Pseudomonadota</taxon>
        <taxon>Gammaproteobacteria</taxon>
        <taxon>Chromatiales</taxon>
        <taxon>Oceanococcaceae</taxon>
        <taxon>Oceanococcus</taxon>
    </lineage>
</organism>
<dbReference type="SUPFAM" id="SSF51735">
    <property type="entry name" value="NAD(P)-binding Rossmann-fold domains"/>
    <property type="match status" value="1"/>
</dbReference>
<dbReference type="Proteomes" id="UP000192342">
    <property type="component" value="Unassembled WGS sequence"/>
</dbReference>
<dbReference type="Pfam" id="PF00106">
    <property type="entry name" value="adh_short"/>
    <property type="match status" value="1"/>
</dbReference>
<dbReference type="EMBL" id="AQQV01000003">
    <property type="protein sequence ID" value="ORE86075.1"/>
    <property type="molecule type" value="Genomic_DNA"/>
</dbReference>
<reference evidence="3 4" key="1">
    <citation type="submission" date="2013-04" db="EMBL/GenBank/DDBJ databases">
        <title>Oceanococcus atlanticus 22II-S10r2 Genome Sequencing.</title>
        <authorList>
            <person name="Lai Q."/>
            <person name="Li G."/>
            <person name="Shao Z."/>
        </authorList>
    </citation>
    <scope>NUCLEOTIDE SEQUENCE [LARGE SCALE GENOMIC DNA]</scope>
    <source>
        <strain evidence="3 4">22II-S10r2</strain>
    </source>
</reference>
<proteinExistence type="inferred from homology"/>
<dbReference type="NCBIfam" id="NF004846">
    <property type="entry name" value="PRK06197.1"/>
    <property type="match status" value="1"/>
</dbReference>